<evidence type="ECO:0000313" key="3">
    <source>
        <dbReference type="Proteomes" id="UP000800200"/>
    </source>
</evidence>
<proteinExistence type="predicted"/>
<dbReference type="Pfam" id="PF24809">
    <property type="entry name" value="DUF7708"/>
    <property type="match status" value="1"/>
</dbReference>
<organism evidence="2 3">
    <name type="scientific">Zopfia rhizophila CBS 207.26</name>
    <dbReference type="NCBI Taxonomy" id="1314779"/>
    <lineage>
        <taxon>Eukaryota</taxon>
        <taxon>Fungi</taxon>
        <taxon>Dikarya</taxon>
        <taxon>Ascomycota</taxon>
        <taxon>Pezizomycotina</taxon>
        <taxon>Dothideomycetes</taxon>
        <taxon>Dothideomycetes incertae sedis</taxon>
        <taxon>Zopfiaceae</taxon>
        <taxon>Zopfia</taxon>
    </lineage>
</organism>
<gene>
    <name evidence="2" type="ORF">K469DRAFT_215223</name>
</gene>
<accession>A0A6A6DY43</accession>
<feature type="domain" description="DUF7708" evidence="1">
    <location>
        <begin position="78"/>
        <end position="218"/>
    </location>
</feature>
<evidence type="ECO:0000259" key="1">
    <source>
        <dbReference type="Pfam" id="PF24809"/>
    </source>
</evidence>
<name>A0A6A6DY43_9PEZI</name>
<dbReference type="AlphaFoldDB" id="A0A6A6DY43"/>
<keyword evidence="3" id="KW-1185">Reference proteome</keyword>
<reference evidence="2" key="1">
    <citation type="journal article" date="2020" name="Stud. Mycol.">
        <title>101 Dothideomycetes genomes: a test case for predicting lifestyles and emergence of pathogens.</title>
        <authorList>
            <person name="Haridas S."/>
            <person name="Albert R."/>
            <person name="Binder M."/>
            <person name="Bloem J."/>
            <person name="Labutti K."/>
            <person name="Salamov A."/>
            <person name="Andreopoulos B."/>
            <person name="Baker S."/>
            <person name="Barry K."/>
            <person name="Bills G."/>
            <person name="Bluhm B."/>
            <person name="Cannon C."/>
            <person name="Castanera R."/>
            <person name="Culley D."/>
            <person name="Daum C."/>
            <person name="Ezra D."/>
            <person name="Gonzalez J."/>
            <person name="Henrissat B."/>
            <person name="Kuo A."/>
            <person name="Liang C."/>
            <person name="Lipzen A."/>
            <person name="Lutzoni F."/>
            <person name="Magnuson J."/>
            <person name="Mondo S."/>
            <person name="Nolan M."/>
            <person name="Ohm R."/>
            <person name="Pangilinan J."/>
            <person name="Park H.-J."/>
            <person name="Ramirez L."/>
            <person name="Alfaro M."/>
            <person name="Sun H."/>
            <person name="Tritt A."/>
            <person name="Yoshinaga Y."/>
            <person name="Zwiers L.-H."/>
            <person name="Turgeon B."/>
            <person name="Goodwin S."/>
            <person name="Spatafora J."/>
            <person name="Crous P."/>
            <person name="Grigoriev I."/>
        </authorList>
    </citation>
    <scope>NUCLEOTIDE SEQUENCE</scope>
    <source>
        <strain evidence="2">CBS 207.26</strain>
    </source>
</reference>
<protein>
    <recommendedName>
        <fullName evidence="1">DUF7708 domain-containing protein</fullName>
    </recommendedName>
</protein>
<sequence>MDTASQRTLMSDHDKFFNDMWKEFGSELGAKDLAKIREVIDRTALEAFVEEVRGRSMDYKDGTKSKTKRVRVRMQRICQRLSEFLDYFAGIAEVAKGINQRGGALGYGALSMLLMLVRNKQDREDKIGSYLDRAKGYLKDLGDWQAIYESRECSSLTTAILEVYREILRFVMSTWRYYNGRSRDRWLSALCPAKYSIHQDLENLEAVVRSVKAETDKEVHRQLRDMEQDRLDKKQRKWKHRCELIRHCLKCPGKIDPSTRSQQLEEELQALVEDDPATYTAMQAGTLRALEEKQEYIEWRDSRRGGMLLIWALNHWDAGPRTSNWLSPALTELALLMRQREERVIVHVVQSARETPYALLALIVCEILEWDQSFFTSQKERLDIAWEGGTTSSPAKLLSLAKYLLSQWTSTHPDEHINIILDGIDKWVQREENLLDGTPWRVVMEELLDCVKDSGVRVCVLAEWCEWRKDVERIMTLKGSHIRLRDGAWHTVCLRQGNRGIME</sequence>
<dbReference type="OrthoDB" id="5389929at2759"/>
<dbReference type="EMBL" id="ML994644">
    <property type="protein sequence ID" value="KAF2183189.1"/>
    <property type="molecule type" value="Genomic_DNA"/>
</dbReference>
<evidence type="ECO:0000313" key="2">
    <source>
        <dbReference type="EMBL" id="KAF2183189.1"/>
    </source>
</evidence>
<dbReference type="InterPro" id="IPR056125">
    <property type="entry name" value="DUF7708"/>
</dbReference>
<dbReference type="Proteomes" id="UP000800200">
    <property type="component" value="Unassembled WGS sequence"/>
</dbReference>